<evidence type="ECO:0000313" key="1">
    <source>
        <dbReference type="EMBL" id="EGC17645.1"/>
    </source>
</evidence>
<dbReference type="AlphaFoldDB" id="F0EYN7"/>
<protein>
    <submittedName>
        <fullName evidence="1">Uncharacterized protein</fullName>
    </submittedName>
</protein>
<dbReference type="RefSeq" id="WP_003782349.1">
    <property type="nucleotide sequence ID" value="NZ_GL870929.1"/>
</dbReference>
<comment type="caution">
    <text evidence="1">The sequence shown here is derived from an EMBL/GenBank/DDBJ whole genome shotgun (WGS) entry which is preliminary data.</text>
</comment>
<dbReference type="STRING" id="888741.HMPREF9098_0971"/>
<name>F0EYN7_9NEIS</name>
<reference evidence="1 2" key="1">
    <citation type="submission" date="2011-01" db="EMBL/GenBank/DDBJ databases">
        <authorList>
            <person name="Muzny D."/>
            <person name="Qin X."/>
            <person name="Deng J."/>
            <person name="Jiang H."/>
            <person name="Liu Y."/>
            <person name="Qu J."/>
            <person name="Song X.-Z."/>
            <person name="Zhang L."/>
            <person name="Thornton R."/>
            <person name="Coyle M."/>
            <person name="Francisco L."/>
            <person name="Jackson L."/>
            <person name="Javaid M."/>
            <person name="Korchina V."/>
            <person name="Kovar C."/>
            <person name="Mata R."/>
            <person name="Mathew T."/>
            <person name="Ngo R."/>
            <person name="Nguyen L."/>
            <person name="Nguyen N."/>
            <person name="Okwuonu G."/>
            <person name="Ongeri F."/>
            <person name="Pham C."/>
            <person name="Simmons D."/>
            <person name="Wilczek-Boney K."/>
            <person name="Hale W."/>
            <person name="Jakkamsetti A."/>
            <person name="Pham P."/>
            <person name="Ruth R."/>
            <person name="San Lucas F."/>
            <person name="Warren J."/>
            <person name="Zhang J."/>
            <person name="Zhao Z."/>
            <person name="Zhou C."/>
            <person name="Zhu D."/>
            <person name="Lee S."/>
            <person name="Bess C."/>
            <person name="Blankenburg K."/>
            <person name="Forbes L."/>
            <person name="Fu Q."/>
            <person name="Gubbala S."/>
            <person name="Hirani K."/>
            <person name="Jayaseelan J.C."/>
            <person name="Lara F."/>
            <person name="Munidasa M."/>
            <person name="Palculict T."/>
            <person name="Patil S."/>
            <person name="Pu L.-L."/>
            <person name="Saada N."/>
            <person name="Tang L."/>
            <person name="Weissenberger G."/>
            <person name="Zhu Y."/>
            <person name="Hemphill L."/>
            <person name="Shang Y."/>
            <person name="Youmans B."/>
            <person name="Ayvaz T."/>
            <person name="Ross M."/>
            <person name="Santibanez J."/>
            <person name="Aqrawi P."/>
            <person name="Gross S."/>
            <person name="Joshi V."/>
            <person name="Fowler G."/>
            <person name="Nazareth L."/>
            <person name="Reid J."/>
            <person name="Worley K."/>
            <person name="Petrosino J."/>
            <person name="Highlander S."/>
            <person name="Gibbs R."/>
        </authorList>
    </citation>
    <scope>NUCLEOTIDE SEQUENCE [LARGE SCALE GENOMIC DNA]</scope>
    <source>
        <strain evidence="1 2">ATCC 33394</strain>
    </source>
</reference>
<proteinExistence type="predicted"/>
<dbReference type="HOGENOM" id="CLU_033882_0_0_4"/>
<sequence length="596" mass="69760">MRSNKHNAALPPDYIPYQLRTRITQIDPKLDVFWQQHLHEIFTRITPQERKNIAEQLLTPNNIFWNSDKKVFEYRDSLNLSFSQICANIPAKFKNFKSMAKKVQASLEDLDIERDALKIADYLEQTLHTIAEFNTEDDLELQIQKQRFRRAFIYVAGDIIRHKRELILPDNVRKLSSDEVKVFINEVFLKHQVLGYWFKTMRQRQLKEFRQPLIREYLASVQKSLQLEVVPASGYIFIIAPMAEYSADLFTIRRFLLEDLLFDRTLLLNGIALPTANLDNPTPAFEDAFKRQIQCIVTLEGMVRPTVMDFVEKLNDYHEDHLLPLLFGPFILKESLENEIANRLKKYEQRLCYGILEPLAQTMRRLPNSPEEFDYLYISMRQLMGNIVSTFQDFQTQPAIANSPASAKRQAAILFARLVAYTALLEKRRSDIFAKMDDYEWKENHKKTYTWINYARSVAKKYIKDYVQRYDAVVKQEALVKKPENFFDKIFKNKKKQIDALNEKKKALRKIQYAAHMKLLYLPDEIKAQTVNMEFDTQMVGDGTMRTYAFPSGDNGISALPSTFSLPENRLQFDLRAFARQFGISPDGKSSGRDDD</sequence>
<gene>
    <name evidence="1" type="ORF">HMPREF9098_0971</name>
</gene>
<dbReference type="Proteomes" id="UP000004088">
    <property type="component" value="Unassembled WGS sequence"/>
</dbReference>
<evidence type="ECO:0000313" key="2">
    <source>
        <dbReference type="Proteomes" id="UP000004088"/>
    </source>
</evidence>
<accession>F0EYN7</accession>
<organism evidence="1 2">
    <name type="scientific">Kingella denitrificans ATCC 33394</name>
    <dbReference type="NCBI Taxonomy" id="888741"/>
    <lineage>
        <taxon>Bacteria</taxon>
        <taxon>Pseudomonadati</taxon>
        <taxon>Pseudomonadota</taxon>
        <taxon>Betaproteobacteria</taxon>
        <taxon>Neisseriales</taxon>
        <taxon>Neisseriaceae</taxon>
        <taxon>Kingella</taxon>
    </lineage>
</organism>
<keyword evidence="2" id="KW-1185">Reference proteome</keyword>
<dbReference type="EMBL" id="AEWV01000015">
    <property type="protein sequence ID" value="EGC17645.1"/>
    <property type="molecule type" value="Genomic_DNA"/>
</dbReference>